<dbReference type="Proteomes" id="UP000553059">
    <property type="component" value="Unassembled WGS sequence"/>
</dbReference>
<dbReference type="EMBL" id="DUTF01000306">
    <property type="protein sequence ID" value="HHY27850.1"/>
    <property type="molecule type" value="Genomic_DNA"/>
</dbReference>
<sequence>MSIAVREFTHEDIPAMIVIWNEVVDTGIAFPQMEPLDEKSGLEFFGSQSFTGVAIEQDTGKMVGLYILHPNNVGRCGHICNSSYAVKSEEQGKRIGETLVKHCIAKAKGIGFQILQFNAVVSTNTAALHLYAKLGFVQLGIIPKGFLMKDGSYQDIIPHYYML</sequence>
<dbReference type="AlphaFoldDB" id="A0A7C6Z5V4"/>
<dbReference type="InterPro" id="IPR000182">
    <property type="entry name" value="GNAT_dom"/>
</dbReference>
<proteinExistence type="predicted"/>
<evidence type="ECO:0000259" key="1">
    <source>
        <dbReference type="PROSITE" id="PS51186"/>
    </source>
</evidence>
<evidence type="ECO:0000313" key="3">
    <source>
        <dbReference type="Proteomes" id="UP000553059"/>
    </source>
</evidence>
<reference evidence="2 3" key="1">
    <citation type="journal article" date="2020" name="Biotechnol. Biofuels">
        <title>New insights from the biogas microbiome by comprehensive genome-resolved metagenomics of nearly 1600 species originating from multiple anaerobic digesters.</title>
        <authorList>
            <person name="Campanaro S."/>
            <person name="Treu L."/>
            <person name="Rodriguez-R L.M."/>
            <person name="Kovalovszki A."/>
            <person name="Ziels R.M."/>
            <person name="Maus I."/>
            <person name="Zhu X."/>
            <person name="Kougias P.G."/>
            <person name="Basile A."/>
            <person name="Luo G."/>
            <person name="Schluter A."/>
            <person name="Konstantinidis K.T."/>
            <person name="Angelidaki I."/>
        </authorList>
    </citation>
    <scope>NUCLEOTIDE SEQUENCE [LARGE SCALE GENOMIC DNA]</scope>
    <source>
        <strain evidence="2">AS05jafATM_4</strain>
    </source>
</reference>
<dbReference type="InterPro" id="IPR052742">
    <property type="entry name" value="Mito_N-acetyltransferase"/>
</dbReference>
<dbReference type="PANTHER" id="PTHR43138:SF1">
    <property type="entry name" value="N-ACETYLTRANSFERASE ACA1"/>
    <property type="match status" value="1"/>
</dbReference>
<dbReference type="Gene3D" id="3.40.630.30">
    <property type="match status" value="1"/>
</dbReference>
<dbReference type="SUPFAM" id="SSF55729">
    <property type="entry name" value="Acyl-CoA N-acyltransferases (Nat)"/>
    <property type="match status" value="1"/>
</dbReference>
<comment type="caution">
    <text evidence="2">The sequence shown here is derived from an EMBL/GenBank/DDBJ whole genome shotgun (WGS) entry which is preliminary data.</text>
</comment>
<organism evidence="2 3">
    <name type="scientific">Desulfitobacterium dehalogenans</name>
    <dbReference type="NCBI Taxonomy" id="36854"/>
    <lineage>
        <taxon>Bacteria</taxon>
        <taxon>Bacillati</taxon>
        <taxon>Bacillota</taxon>
        <taxon>Clostridia</taxon>
        <taxon>Eubacteriales</taxon>
        <taxon>Desulfitobacteriaceae</taxon>
        <taxon>Desulfitobacterium</taxon>
    </lineage>
</organism>
<protein>
    <submittedName>
        <fullName evidence="2">GNAT family N-acetyltransferase</fullName>
    </submittedName>
</protein>
<dbReference type="PROSITE" id="PS51186">
    <property type="entry name" value="GNAT"/>
    <property type="match status" value="1"/>
</dbReference>
<dbReference type="GO" id="GO:0016747">
    <property type="term" value="F:acyltransferase activity, transferring groups other than amino-acyl groups"/>
    <property type="evidence" value="ECO:0007669"/>
    <property type="project" value="InterPro"/>
</dbReference>
<gene>
    <name evidence="2" type="ORF">GX523_14110</name>
</gene>
<dbReference type="PANTHER" id="PTHR43138">
    <property type="entry name" value="ACETYLTRANSFERASE, GNAT FAMILY"/>
    <property type="match status" value="1"/>
</dbReference>
<name>A0A7C6Z5V4_9FIRM</name>
<accession>A0A7C6Z5V4</accession>
<keyword evidence="2" id="KW-0808">Transferase</keyword>
<dbReference type="Pfam" id="PF00583">
    <property type="entry name" value="Acetyltransf_1"/>
    <property type="match status" value="1"/>
</dbReference>
<evidence type="ECO:0000313" key="2">
    <source>
        <dbReference type="EMBL" id="HHY27850.1"/>
    </source>
</evidence>
<feature type="domain" description="N-acetyltransferase" evidence="1">
    <location>
        <begin position="3"/>
        <end position="163"/>
    </location>
</feature>
<dbReference type="InterPro" id="IPR016181">
    <property type="entry name" value="Acyl_CoA_acyltransferase"/>
</dbReference>